<evidence type="ECO:0000256" key="2">
    <source>
        <dbReference type="ARBA" id="ARBA00022801"/>
    </source>
</evidence>
<dbReference type="PROSITE" id="PS01322">
    <property type="entry name" value="PHOSPHOTRIESTERASE_1"/>
    <property type="match status" value="1"/>
</dbReference>
<protein>
    <submittedName>
        <fullName evidence="6">Phosphotriesterase-related protein</fullName>
    </submittedName>
</protein>
<dbReference type="InterPro" id="IPR017947">
    <property type="entry name" value="AryldialkylPase_Zn-BS"/>
</dbReference>
<keyword evidence="1 4" id="KW-0479">Metal-binding</keyword>
<organism evidence="6 7">
    <name type="scientific">Nakamurella alba</name>
    <dbReference type="NCBI Taxonomy" id="2665158"/>
    <lineage>
        <taxon>Bacteria</taxon>
        <taxon>Bacillati</taxon>
        <taxon>Actinomycetota</taxon>
        <taxon>Actinomycetes</taxon>
        <taxon>Nakamurellales</taxon>
        <taxon>Nakamurellaceae</taxon>
        <taxon>Nakamurella</taxon>
    </lineage>
</organism>
<dbReference type="RefSeq" id="WP_154768092.1">
    <property type="nucleotide sequence ID" value="NZ_WLYK01000002.1"/>
</dbReference>
<dbReference type="PANTHER" id="PTHR10819">
    <property type="entry name" value="PHOSPHOTRIESTERASE-RELATED"/>
    <property type="match status" value="1"/>
</dbReference>
<feature type="binding site" description="via carbamate group" evidence="4">
    <location>
        <position position="154"/>
    </location>
    <ligand>
        <name>Zn(2+)</name>
        <dbReference type="ChEBI" id="CHEBI:29105"/>
        <label>2</label>
    </ligand>
</feature>
<evidence type="ECO:0000256" key="5">
    <source>
        <dbReference type="PROSITE-ProRule" id="PRU00679"/>
    </source>
</evidence>
<comment type="similarity">
    <text evidence="5">Belongs to the metallo-dependent hydrolases superfamily. Phosphotriesterase family.</text>
</comment>
<evidence type="ECO:0000313" key="6">
    <source>
        <dbReference type="EMBL" id="MTD14044.1"/>
    </source>
</evidence>
<comment type="caution">
    <text evidence="6">The sequence shown here is derived from an EMBL/GenBank/DDBJ whole genome shotgun (WGS) entry which is preliminary data.</text>
</comment>
<evidence type="ECO:0000256" key="4">
    <source>
        <dbReference type="PIRSR" id="PIRSR601559-51"/>
    </source>
</evidence>
<dbReference type="GO" id="GO:0016788">
    <property type="term" value="F:hydrolase activity, acting on ester bonds"/>
    <property type="evidence" value="ECO:0007669"/>
    <property type="project" value="InterPro"/>
</dbReference>
<keyword evidence="7" id="KW-1185">Reference proteome</keyword>
<evidence type="ECO:0000256" key="1">
    <source>
        <dbReference type="ARBA" id="ARBA00022723"/>
    </source>
</evidence>
<feature type="modified residue" description="N6-carboxylysine" evidence="3 5">
    <location>
        <position position="154"/>
    </location>
</feature>
<keyword evidence="2" id="KW-0378">Hydrolase</keyword>
<gene>
    <name evidence="6" type="ORF">GIS00_08815</name>
</gene>
<dbReference type="SUPFAM" id="SSF51556">
    <property type="entry name" value="Metallo-dependent hydrolases"/>
    <property type="match status" value="1"/>
</dbReference>
<feature type="binding site" evidence="4">
    <location>
        <position position="40"/>
    </location>
    <ligand>
        <name>Zn(2+)</name>
        <dbReference type="ChEBI" id="CHEBI:29105"/>
        <label>1</label>
    </ligand>
</feature>
<evidence type="ECO:0000256" key="3">
    <source>
        <dbReference type="PIRSR" id="PIRSR601559-50"/>
    </source>
</evidence>
<dbReference type="PIRSF" id="PIRSF016839">
    <property type="entry name" value="PhP"/>
    <property type="match status" value="1"/>
</dbReference>
<reference evidence="6 7" key="1">
    <citation type="submission" date="2019-11" db="EMBL/GenBank/DDBJ databases">
        <authorList>
            <person name="Jiang L.-Q."/>
        </authorList>
    </citation>
    <scope>NUCLEOTIDE SEQUENCE [LARGE SCALE GENOMIC DNA]</scope>
    <source>
        <strain evidence="6 7">YIM 132087</strain>
    </source>
</reference>
<dbReference type="PANTHER" id="PTHR10819:SF3">
    <property type="entry name" value="PHOSPHOTRIESTERASE-RELATED PROTEIN"/>
    <property type="match status" value="1"/>
</dbReference>
<dbReference type="InterPro" id="IPR032466">
    <property type="entry name" value="Metal_Hydrolase"/>
</dbReference>
<sequence>MSAEPAERQSTAPVPTSAVVNTVTGTVPVTELGTTLVHEHVFFGMDGVHLDARRAVDEADTCARAVDQLRRAAALGLRTMVDATPIEMYRRPLLLRRVAEAAGVQIVCATGLYTASHGVPGYFRHMATEQLRDHFAGEITDGIGHTGIRAGVLKVATSPGGIVPVEEKILTAAAGAQLATGVPIVTHTSGSSGVEQLEVLLRAGVDPGRVVVGHLDHRRTPIATFLRILRLGAYVGLDRVGRDVFLPDSFRAGLVAAMVREGFESRICLSMDSAVSYVGEDNSLVDGAAPAYTEVLDGFRSTLAQFGVGGDVVDRILTDNPRRLFTPTGAE</sequence>
<proteinExistence type="inferred from homology"/>
<dbReference type="GO" id="GO:0008270">
    <property type="term" value="F:zinc ion binding"/>
    <property type="evidence" value="ECO:0007669"/>
    <property type="project" value="InterPro"/>
</dbReference>
<name>A0A7K1FMN4_9ACTN</name>
<dbReference type="EMBL" id="WLYK01000002">
    <property type="protein sequence ID" value="MTD14044.1"/>
    <property type="molecule type" value="Genomic_DNA"/>
</dbReference>
<accession>A0A7K1FMN4</accession>
<feature type="binding site" evidence="4">
    <location>
        <position position="272"/>
    </location>
    <ligand>
        <name>Zn(2+)</name>
        <dbReference type="ChEBI" id="CHEBI:29105"/>
        <label>1</label>
    </ligand>
</feature>
<dbReference type="Pfam" id="PF02126">
    <property type="entry name" value="PTE"/>
    <property type="match status" value="1"/>
</dbReference>
<dbReference type="PROSITE" id="PS51347">
    <property type="entry name" value="PHOSPHOTRIESTERASE_2"/>
    <property type="match status" value="1"/>
</dbReference>
<feature type="binding site" evidence="4">
    <location>
        <position position="214"/>
    </location>
    <ligand>
        <name>Zn(2+)</name>
        <dbReference type="ChEBI" id="CHEBI:29105"/>
        <label>2</label>
    </ligand>
</feature>
<dbReference type="AlphaFoldDB" id="A0A7K1FMN4"/>
<feature type="binding site" description="via carbamate group" evidence="4">
    <location>
        <position position="154"/>
    </location>
    <ligand>
        <name>Zn(2+)</name>
        <dbReference type="ChEBI" id="CHEBI:29105"/>
        <label>1</label>
    </ligand>
</feature>
<feature type="binding site" evidence="4">
    <location>
        <position position="187"/>
    </location>
    <ligand>
        <name>Zn(2+)</name>
        <dbReference type="ChEBI" id="CHEBI:29105"/>
        <label>2</label>
    </ligand>
</feature>
<dbReference type="Gene3D" id="3.20.20.140">
    <property type="entry name" value="Metal-dependent hydrolases"/>
    <property type="match status" value="1"/>
</dbReference>
<comment type="cofactor">
    <cofactor evidence="4">
        <name>a divalent metal cation</name>
        <dbReference type="ChEBI" id="CHEBI:60240"/>
    </cofactor>
    <text evidence="4">Binds 2 divalent metal cations per subunit.</text>
</comment>
<evidence type="ECO:0000313" key="7">
    <source>
        <dbReference type="Proteomes" id="UP000460221"/>
    </source>
</evidence>
<dbReference type="InterPro" id="IPR001559">
    <property type="entry name" value="Phosphotriesterase"/>
</dbReference>
<feature type="binding site" evidence="4">
    <location>
        <position position="38"/>
    </location>
    <ligand>
        <name>Zn(2+)</name>
        <dbReference type="ChEBI" id="CHEBI:29105"/>
        <label>1</label>
    </ligand>
</feature>
<dbReference type="Proteomes" id="UP000460221">
    <property type="component" value="Unassembled WGS sequence"/>
</dbReference>